<dbReference type="EMBL" id="VKHP01000037">
    <property type="protein sequence ID" value="NEU96569.1"/>
    <property type="molecule type" value="Genomic_DNA"/>
</dbReference>
<keyword evidence="3" id="KW-0998">Cell outer membrane</keyword>
<reference evidence="6 7" key="1">
    <citation type="journal article" date="2020" name="Arch. Microbiol.">
        <title>Bradyrhizobium uaiense sp. nov., a new highly efficient cowpea symbiont.</title>
        <authorList>
            <person name="Cabral Michel D."/>
            <person name="Azarias Guimaraes A."/>
            <person name="Martins da Costa E."/>
            <person name="Soares de Carvalho T."/>
            <person name="Balsanelli E."/>
            <person name="Willems A."/>
            <person name="Maltempi de Souza E."/>
            <person name="de Souza Moreira F.M."/>
        </authorList>
    </citation>
    <scope>NUCLEOTIDE SEQUENCE [LARGE SCALE GENOMIC DNA]</scope>
    <source>
        <strain evidence="6 7">UFLA 03-164</strain>
    </source>
</reference>
<dbReference type="GO" id="GO:0019867">
    <property type="term" value="C:outer membrane"/>
    <property type="evidence" value="ECO:0007669"/>
    <property type="project" value="InterPro"/>
</dbReference>
<dbReference type="SMART" id="SM00965">
    <property type="entry name" value="STN"/>
    <property type="match status" value="1"/>
</dbReference>
<evidence type="ECO:0000256" key="1">
    <source>
        <dbReference type="ARBA" id="ARBA00022448"/>
    </source>
</evidence>
<evidence type="ECO:0000313" key="7">
    <source>
        <dbReference type="Proteomes" id="UP000468531"/>
    </source>
</evidence>
<dbReference type="Pfam" id="PF13103">
    <property type="entry name" value="TonB_2"/>
    <property type="match status" value="1"/>
</dbReference>
<protein>
    <recommendedName>
        <fullName evidence="5">Secretin/TonB short N-terminal domain-containing protein</fullName>
    </recommendedName>
</protein>
<comment type="caution">
    <text evidence="6">The sequence shown here is derived from an EMBL/GenBank/DDBJ whole genome shotgun (WGS) entry which is preliminary data.</text>
</comment>
<dbReference type="Gene3D" id="3.30.1150.10">
    <property type="match status" value="1"/>
</dbReference>
<evidence type="ECO:0000256" key="2">
    <source>
        <dbReference type="ARBA" id="ARBA00023136"/>
    </source>
</evidence>
<sequence>MLPPRDGSDPPPRAYAPLSHFGANVADWTQRPAWETIDADTMSIRYLSRGLAGGPSDAPRRLCVLICLCMLGAGTDVAVGQEEPGASATRITFDIPSQSLTSALESYGVTSKREVLYDARLATGRLSGEVRGVFAPSEALQILLDGTGLVGRLTSENAVVIVPSSPSAGQSSPSEVDAQKGNPVVRARYYAVVQERIREAFCRDAVLRPGRYRIAVQFWIAPTGTVQQTRLLSKTGDGRVDSAIESTLRGLRMKEAPPSGNLAAPHHGCCAAPVGTGAGLRRHRRNPYQRPGELSVPQ</sequence>
<evidence type="ECO:0000256" key="4">
    <source>
        <dbReference type="SAM" id="MobiDB-lite"/>
    </source>
</evidence>
<feature type="region of interest" description="Disordered" evidence="4">
    <location>
        <begin position="275"/>
        <end position="298"/>
    </location>
</feature>
<proteinExistence type="predicted"/>
<evidence type="ECO:0000256" key="3">
    <source>
        <dbReference type="ARBA" id="ARBA00023237"/>
    </source>
</evidence>
<gene>
    <name evidence="6" type="ORF">FNJ47_12165</name>
</gene>
<evidence type="ECO:0000313" key="6">
    <source>
        <dbReference type="EMBL" id="NEU96569.1"/>
    </source>
</evidence>
<dbReference type="AlphaFoldDB" id="A0A6P1BE44"/>
<evidence type="ECO:0000259" key="5">
    <source>
        <dbReference type="SMART" id="SM00965"/>
    </source>
</evidence>
<keyword evidence="1" id="KW-0813">Transport</keyword>
<keyword evidence="7" id="KW-1185">Reference proteome</keyword>
<dbReference type="SUPFAM" id="SSF74653">
    <property type="entry name" value="TolA/TonB C-terminal domain"/>
    <property type="match status" value="1"/>
</dbReference>
<dbReference type="Gene3D" id="3.55.50.30">
    <property type="match status" value="1"/>
</dbReference>
<dbReference type="Proteomes" id="UP000468531">
    <property type="component" value="Unassembled WGS sequence"/>
</dbReference>
<accession>A0A6P1BE44</accession>
<feature type="domain" description="Secretin/TonB short N-terminal" evidence="5">
    <location>
        <begin position="113"/>
        <end position="164"/>
    </location>
</feature>
<organism evidence="6 7">
    <name type="scientific">Bradyrhizobium uaiense</name>
    <dbReference type="NCBI Taxonomy" id="2594946"/>
    <lineage>
        <taxon>Bacteria</taxon>
        <taxon>Pseudomonadati</taxon>
        <taxon>Pseudomonadota</taxon>
        <taxon>Alphaproteobacteria</taxon>
        <taxon>Hyphomicrobiales</taxon>
        <taxon>Nitrobacteraceae</taxon>
        <taxon>Bradyrhizobium</taxon>
    </lineage>
</organism>
<keyword evidence="2" id="KW-0472">Membrane</keyword>
<dbReference type="InterPro" id="IPR011662">
    <property type="entry name" value="Secretin/TonB_short_N"/>
</dbReference>
<name>A0A6P1BE44_9BRAD</name>